<accession>A0A078KPV2</accession>
<dbReference type="InterPro" id="IPR036881">
    <property type="entry name" value="Glyco_hydro_3_C_sf"/>
</dbReference>
<dbReference type="InterPro" id="IPR026891">
    <property type="entry name" value="Fn3-like"/>
</dbReference>
<dbReference type="InterPro" id="IPR013783">
    <property type="entry name" value="Ig-like_fold"/>
</dbReference>
<dbReference type="PRINTS" id="PR00133">
    <property type="entry name" value="GLHYDRLASE3"/>
</dbReference>
<dbReference type="GO" id="GO:0009044">
    <property type="term" value="F:xylan 1,4-beta-xylosidase activity"/>
    <property type="evidence" value="ECO:0007669"/>
    <property type="project" value="InterPro"/>
</dbReference>
<dbReference type="Gene3D" id="3.40.50.1700">
    <property type="entry name" value="Glycoside hydrolase family 3 C-terminal domain"/>
    <property type="match status" value="1"/>
</dbReference>
<protein>
    <submittedName>
        <fullName evidence="5">Glycoside hydrolase family 3 domain protein</fullName>
    </submittedName>
</protein>
<dbReference type="GO" id="GO:0046556">
    <property type="term" value="F:alpha-L-arabinofuranosidase activity"/>
    <property type="evidence" value="ECO:0007669"/>
    <property type="project" value="TreeGrafter"/>
</dbReference>
<dbReference type="KEGG" id="ccel:CCDG5_0054"/>
<dbReference type="SUPFAM" id="SSF52279">
    <property type="entry name" value="Beta-D-glucan exohydrolase, C-terminal domain"/>
    <property type="match status" value="1"/>
</dbReference>
<dbReference type="Gene3D" id="2.60.40.10">
    <property type="entry name" value="Immunoglobulins"/>
    <property type="match status" value="1"/>
</dbReference>
<keyword evidence="3 5" id="KW-0378">Hydrolase</keyword>
<evidence type="ECO:0000313" key="6">
    <source>
        <dbReference type="Proteomes" id="UP000032431"/>
    </source>
</evidence>
<dbReference type="InterPro" id="IPR001764">
    <property type="entry name" value="Glyco_hydro_3_N"/>
</dbReference>
<keyword evidence="2" id="KW-0732">Signal</keyword>
<dbReference type="GO" id="GO:0045493">
    <property type="term" value="P:xylan catabolic process"/>
    <property type="evidence" value="ECO:0007669"/>
    <property type="project" value="InterPro"/>
</dbReference>
<dbReference type="Gene3D" id="3.20.20.300">
    <property type="entry name" value="Glycoside hydrolase, family 3, N-terminal domain"/>
    <property type="match status" value="1"/>
</dbReference>
<dbReference type="Pfam" id="PF14310">
    <property type="entry name" value="Fn3-like"/>
    <property type="match status" value="1"/>
</dbReference>
<evidence type="ECO:0000256" key="1">
    <source>
        <dbReference type="ARBA" id="ARBA00005336"/>
    </source>
</evidence>
<dbReference type="Pfam" id="PF00933">
    <property type="entry name" value="Glyco_hydro_3"/>
    <property type="match status" value="1"/>
</dbReference>
<evidence type="ECO:0000259" key="4">
    <source>
        <dbReference type="SMART" id="SM01217"/>
    </source>
</evidence>
<feature type="domain" description="Fibronectin type III-like" evidence="4">
    <location>
        <begin position="624"/>
        <end position="693"/>
    </location>
</feature>
<dbReference type="EMBL" id="LM995447">
    <property type="protein sequence ID" value="CDZ23205.1"/>
    <property type="molecule type" value="Genomic_DNA"/>
</dbReference>
<evidence type="ECO:0000256" key="3">
    <source>
        <dbReference type="ARBA" id="ARBA00022801"/>
    </source>
</evidence>
<evidence type="ECO:0000313" key="5">
    <source>
        <dbReference type="EMBL" id="CDZ23205.1"/>
    </source>
</evidence>
<reference evidence="6" key="1">
    <citation type="submission" date="2014-07" db="EMBL/GenBank/DDBJ databases">
        <authorList>
            <person name="Wibberg D."/>
        </authorList>
    </citation>
    <scope>NUCLEOTIDE SEQUENCE [LARGE SCALE GENOMIC DNA]</scope>
    <source>
        <strain evidence="6">DG5</strain>
    </source>
</reference>
<dbReference type="Pfam" id="PF01915">
    <property type="entry name" value="Glyco_hydro_3_C"/>
    <property type="match status" value="1"/>
</dbReference>
<sequence length="722" mass="80973">MEAYKNENLSFEERAKDLVSHMTLDEKVSQMRFQSPSIKRLGIPSYNWWNEALHGVARAGVATVFPQAIGMAATFNENLIEQVADVIATEGRARYHALDKYNDHDIYKGLTFWSPNVNIFRDPRWGRGHETYGEDPYLTAVLGGAYVRGLQGRDKKYLKAAACAKHFAVHSGPESLRHEFNAVVSKKDLWETYLYAFHELVTKAKVEGVMGAYNRTNGEPCCGSKTLLRDILRGKWKFDGYITSDCWAIKDFHEYHKVTKDAFESVALAVNNGCDLNCGNMYAYLLAAYEKGLVEEKTIDECVQHLMVTRMRLGMFDDPDHVPYTKIPFSSNDSPENNLLSLEVAKRSIVLLKNENGMLPLNKNKLRSIGVIGPNADSRKSLMGNYYGRASRYVTVLEGIKESVGDDVRVYFAEGCHLYKDRVDGLSSFPNDRIAEAEIVAKNSDVVVLCLGLDESLEGEEGDQSNAFASGDKPDLNLPGYQQKLLETVYETGTPVVLVLMGGSALSVNWADEHIPAILDAWYPGAQGGRAVASVLFGEFSPSGKLPVTFYRSTEELPDFEDYSMENRTYRFMKNEALYPFGYGLSYSSFECKDLTLSQDKVQAGDDIACSLIVENTGKYEADEIIQIYLKDTEASVRVPRWQLCGFRPVHLKPGEKTKVSFNIAARQMALIDEDGNCVLEPGTFILYAGTSQPDKRSEYLTGKKVLYVSFEVQGKRMMIEY</sequence>
<proteinExistence type="inferred from homology"/>
<name>A0A078KPV2_9FIRM</name>
<dbReference type="GO" id="GO:0031222">
    <property type="term" value="P:arabinan catabolic process"/>
    <property type="evidence" value="ECO:0007669"/>
    <property type="project" value="TreeGrafter"/>
</dbReference>
<dbReference type="PATRIC" id="fig|29343.3.peg.62"/>
<dbReference type="SUPFAM" id="SSF51445">
    <property type="entry name" value="(Trans)glycosidases"/>
    <property type="match status" value="1"/>
</dbReference>
<dbReference type="HOGENOM" id="CLU_004542_5_3_9"/>
<evidence type="ECO:0000256" key="2">
    <source>
        <dbReference type="ARBA" id="ARBA00022729"/>
    </source>
</evidence>
<organism evidence="5 6">
    <name type="scientific">[Clostridium] cellulosi</name>
    <dbReference type="NCBI Taxonomy" id="29343"/>
    <lineage>
        <taxon>Bacteria</taxon>
        <taxon>Bacillati</taxon>
        <taxon>Bacillota</taxon>
        <taxon>Clostridia</taxon>
        <taxon>Eubacteriales</taxon>
        <taxon>Oscillospiraceae</taxon>
        <taxon>Oscillospiraceae incertae sedis</taxon>
    </lineage>
</organism>
<dbReference type="STRING" id="29343.CCDG5_0054"/>
<dbReference type="InterPro" id="IPR044993">
    <property type="entry name" value="BXL"/>
</dbReference>
<dbReference type="OrthoDB" id="98455at2"/>
<gene>
    <name evidence="5" type="ORF">CCDG5_0054</name>
</gene>
<dbReference type="AlphaFoldDB" id="A0A078KPV2"/>
<dbReference type="PANTHER" id="PTHR42721">
    <property type="entry name" value="SUGAR HYDROLASE-RELATED"/>
    <property type="match status" value="1"/>
</dbReference>
<dbReference type="InterPro" id="IPR017853">
    <property type="entry name" value="GH"/>
</dbReference>
<dbReference type="Proteomes" id="UP000032431">
    <property type="component" value="Chromosome I"/>
</dbReference>
<comment type="similarity">
    <text evidence="1">Belongs to the glycosyl hydrolase 3 family.</text>
</comment>
<dbReference type="InterPro" id="IPR036962">
    <property type="entry name" value="Glyco_hydro_3_N_sf"/>
</dbReference>
<dbReference type="SMART" id="SM01217">
    <property type="entry name" value="Fn3_like"/>
    <property type="match status" value="1"/>
</dbReference>
<dbReference type="PANTHER" id="PTHR42721:SF3">
    <property type="entry name" value="BETA-D-XYLOSIDASE 5-RELATED"/>
    <property type="match status" value="1"/>
</dbReference>
<dbReference type="InterPro" id="IPR002772">
    <property type="entry name" value="Glyco_hydro_3_C"/>
</dbReference>
<keyword evidence="6" id="KW-1185">Reference proteome</keyword>